<evidence type="ECO:0000256" key="2">
    <source>
        <dbReference type="ARBA" id="ARBA00022771"/>
    </source>
</evidence>
<evidence type="ECO:0000256" key="4">
    <source>
        <dbReference type="PROSITE-ProRule" id="PRU00134"/>
    </source>
</evidence>
<keyword evidence="1" id="KW-0479">Metal-binding</keyword>
<protein>
    <recommendedName>
        <fullName evidence="5">MYND-type domain-containing protein</fullName>
    </recommendedName>
</protein>
<evidence type="ECO:0000256" key="3">
    <source>
        <dbReference type="ARBA" id="ARBA00022833"/>
    </source>
</evidence>
<evidence type="ECO:0000256" key="1">
    <source>
        <dbReference type="ARBA" id="ARBA00022723"/>
    </source>
</evidence>
<comment type="caution">
    <text evidence="6">The sequence shown here is derived from an EMBL/GenBank/DDBJ whole genome shotgun (WGS) entry which is preliminary data.</text>
</comment>
<organism evidence="6 7">
    <name type="scientific">Mycena maculata</name>
    <dbReference type="NCBI Taxonomy" id="230809"/>
    <lineage>
        <taxon>Eukaryota</taxon>
        <taxon>Fungi</taxon>
        <taxon>Dikarya</taxon>
        <taxon>Basidiomycota</taxon>
        <taxon>Agaricomycotina</taxon>
        <taxon>Agaricomycetes</taxon>
        <taxon>Agaricomycetidae</taxon>
        <taxon>Agaricales</taxon>
        <taxon>Marasmiineae</taxon>
        <taxon>Mycenaceae</taxon>
        <taxon>Mycena</taxon>
    </lineage>
</organism>
<evidence type="ECO:0000259" key="5">
    <source>
        <dbReference type="PROSITE" id="PS50865"/>
    </source>
</evidence>
<feature type="domain" description="MYND-type" evidence="5">
    <location>
        <begin position="402"/>
        <end position="443"/>
    </location>
</feature>
<dbReference type="Proteomes" id="UP001215280">
    <property type="component" value="Unassembled WGS sequence"/>
</dbReference>
<dbReference type="EMBL" id="JARJLG010000011">
    <property type="protein sequence ID" value="KAJ7776881.1"/>
    <property type="molecule type" value="Genomic_DNA"/>
</dbReference>
<dbReference type="Pfam" id="PF01753">
    <property type="entry name" value="zf-MYND"/>
    <property type="match status" value="1"/>
</dbReference>
<dbReference type="AlphaFoldDB" id="A0AAD7K2I3"/>
<keyword evidence="2 4" id="KW-0863">Zinc-finger</keyword>
<reference evidence="6" key="1">
    <citation type="submission" date="2023-03" db="EMBL/GenBank/DDBJ databases">
        <title>Massive genome expansion in bonnet fungi (Mycena s.s.) driven by repeated elements and novel gene families across ecological guilds.</title>
        <authorList>
            <consortium name="Lawrence Berkeley National Laboratory"/>
            <person name="Harder C.B."/>
            <person name="Miyauchi S."/>
            <person name="Viragh M."/>
            <person name="Kuo A."/>
            <person name="Thoen E."/>
            <person name="Andreopoulos B."/>
            <person name="Lu D."/>
            <person name="Skrede I."/>
            <person name="Drula E."/>
            <person name="Henrissat B."/>
            <person name="Morin E."/>
            <person name="Kohler A."/>
            <person name="Barry K."/>
            <person name="LaButti K."/>
            <person name="Morin E."/>
            <person name="Salamov A."/>
            <person name="Lipzen A."/>
            <person name="Mereny Z."/>
            <person name="Hegedus B."/>
            <person name="Baldrian P."/>
            <person name="Stursova M."/>
            <person name="Weitz H."/>
            <person name="Taylor A."/>
            <person name="Grigoriev I.V."/>
            <person name="Nagy L.G."/>
            <person name="Martin F."/>
            <person name="Kauserud H."/>
        </authorList>
    </citation>
    <scope>NUCLEOTIDE SEQUENCE</scope>
    <source>
        <strain evidence="6">CBHHK188m</strain>
    </source>
</reference>
<dbReference type="PROSITE" id="PS50865">
    <property type="entry name" value="ZF_MYND_2"/>
    <property type="match status" value="1"/>
</dbReference>
<proteinExistence type="predicted"/>
<dbReference type="InterPro" id="IPR002893">
    <property type="entry name" value="Znf_MYND"/>
</dbReference>
<dbReference type="SUPFAM" id="SSF144232">
    <property type="entry name" value="HIT/MYND zinc finger-like"/>
    <property type="match status" value="1"/>
</dbReference>
<accession>A0AAD7K2I3</accession>
<dbReference type="GO" id="GO:0008270">
    <property type="term" value="F:zinc ion binding"/>
    <property type="evidence" value="ECO:0007669"/>
    <property type="project" value="UniProtKB-KW"/>
</dbReference>
<keyword evidence="3" id="KW-0862">Zinc</keyword>
<sequence length="602" mass="67624">MSTIRSSLLLGQTFRLRSSLRVRFVLYVWANDTKSVARAALNGSSKDLAKLYTMLVDVSLPEDQAMGLLPFFYVLLDPSSIPDLDLLDTAMTTSTPLRRIDNAAKSLASLAVMARNGLVPLDAAPDLWPRVWEWMEFLHTYWLYLPGFEAWEQPFMRSTNRPAWLCLGQQESDGLAWATIVRHNDLAPDAPQPSLGEISIPLLSLTDAEDIKDLEEIMDACGGSYSDLAIVLIRHLSLVAADSKSEVALGALTSVLMFLHWTYEHDGFRSALLSNGIISALVSALDLDGPSPIVSGSSCRPADACMETLVHEQAVEASQENGMYSDLKELLCTILPKGLVSYTVVIQMKKSFSEIGTAQNQRISHSPLFENWNGLKTLVEERVKVLDTWESAGRPSFLACDNMKCNKINKKDRFRRCSACHSASYCSSECQRVDWLDRHRNTCDTFRSTHLAYGIHTRERAFMRALLHADYQRLRFEILLLTLGFMNQQPAETVFVYFDYTSASGVKFQVCSKAEMHHADEHITAPWDRVARADGRMALHVMRFRLGQSPYEMVIPLRTTSLRLHDGVRRIASIINTLQPSQVEALLRALMQTADREGTEIH</sequence>
<evidence type="ECO:0000313" key="6">
    <source>
        <dbReference type="EMBL" id="KAJ7776881.1"/>
    </source>
</evidence>
<keyword evidence="7" id="KW-1185">Reference proteome</keyword>
<gene>
    <name evidence="6" type="ORF">DFH07DRAFT_979065</name>
</gene>
<name>A0AAD7K2I3_9AGAR</name>
<evidence type="ECO:0000313" key="7">
    <source>
        <dbReference type="Proteomes" id="UP001215280"/>
    </source>
</evidence>
<dbReference type="Gene3D" id="6.10.140.2220">
    <property type="match status" value="1"/>
</dbReference>